<dbReference type="EC" id="4.2.1.2" evidence="4"/>
<protein>
    <recommendedName>
        <fullName evidence="5">Fumarase D</fullName>
        <ecNumber evidence="4">4.2.1.2</ecNumber>
    </recommendedName>
</protein>
<evidence type="ECO:0000313" key="8">
    <source>
        <dbReference type="Proteomes" id="UP000198968"/>
    </source>
</evidence>
<keyword evidence="8" id="KW-1185">Reference proteome</keyword>
<evidence type="ECO:0000256" key="2">
    <source>
        <dbReference type="ARBA" id="ARBA00003131"/>
    </source>
</evidence>
<comment type="similarity">
    <text evidence="3">Belongs to the FumD family.</text>
</comment>
<dbReference type="Pfam" id="PF10965">
    <property type="entry name" value="DUF2767"/>
    <property type="match status" value="1"/>
</dbReference>
<comment type="function">
    <text evidence="2">In vitro catalyzes the addition of water to fumarate, forming malate. Cannot catalyze the reverse reaction. Cannot use the cis-isomer maleate as substrate.</text>
</comment>
<evidence type="ECO:0000256" key="1">
    <source>
        <dbReference type="ARBA" id="ARBA00000929"/>
    </source>
</evidence>
<dbReference type="GO" id="GO:0004333">
    <property type="term" value="F:fumarate hydratase activity"/>
    <property type="evidence" value="ECO:0007669"/>
    <property type="project" value="UniProtKB-EC"/>
</dbReference>
<dbReference type="EMBL" id="FOVG01000001">
    <property type="protein sequence ID" value="SFN45300.1"/>
    <property type="molecule type" value="Genomic_DNA"/>
</dbReference>
<sequence>MKRDVLNDDDYDEVCRVIGDAVIVLMERGHDTRRGEIYDLLKRTRQQRAHSERDEQRMLDHAIRLVKSDV</sequence>
<proteinExistence type="inferred from homology"/>
<evidence type="ECO:0000256" key="4">
    <source>
        <dbReference type="ARBA" id="ARBA00012921"/>
    </source>
</evidence>
<keyword evidence="6" id="KW-0456">Lyase</keyword>
<name>A0A1I4Z5Y3_9GAMM</name>
<accession>A0A1I4Z5Y3</accession>
<dbReference type="InterPro" id="IPR024493">
    <property type="entry name" value="FumD"/>
</dbReference>
<dbReference type="Proteomes" id="UP000198968">
    <property type="component" value="Unassembled WGS sequence"/>
</dbReference>
<reference evidence="8" key="1">
    <citation type="submission" date="2016-10" db="EMBL/GenBank/DDBJ databases">
        <authorList>
            <person name="Varghese N."/>
            <person name="Submissions S."/>
        </authorList>
    </citation>
    <scope>NUCLEOTIDE SEQUENCE [LARGE SCALE GENOMIC DNA]</scope>
    <source>
        <strain evidence="8">OV426</strain>
    </source>
</reference>
<comment type="catalytic activity">
    <reaction evidence="1">
        <text>(S)-malate = fumarate + H2O</text>
        <dbReference type="Rhea" id="RHEA:12460"/>
        <dbReference type="ChEBI" id="CHEBI:15377"/>
        <dbReference type="ChEBI" id="CHEBI:15589"/>
        <dbReference type="ChEBI" id="CHEBI:29806"/>
        <dbReference type="EC" id="4.2.1.2"/>
    </reaction>
</comment>
<evidence type="ECO:0000256" key="5">
    <source>
        <dbReference type="ARBA" id="ARBA00015109"/>
    </source>
</evidence>
<evidence type="ECO:0000313" key="7">
    <source>
        <dbReference type="EMBL" id="SFN45300.1"/>
    </source>
</evidence>
<organism evidence="7 8">
    <name type="scientific">Candidatus Pantoea varia</name>
    <dbReference type="NCBI Taxonomy" id="1881036"/>
    <lineage>
        <taxon>Bacteria</taxon>
        <taxon>Pseudomonadati</taxon>
        <taxon>Pseudomonadota</taxon>
        <taxon>Gammaproteobacteria</taxon>
        <taxon>Enterobacterales</taxon>
        <taxon>Erwiniaceae</taxon>
        <taxon>Pantoea</taxon>
    </lineage>
</organism>
<evidence type="ECO:0000256" key="6">
    <source>
        <dbReference type="ARBA" id="ARBA00023239"/>
    </source>
</evidence>
<gene>
    <name evidence="7" type="ORF">SAMN05428971_1474</name>
</gene>
<dbReference type="AlphaFoldDB" id="A0A1I4Z5Y3"/>
<dbReference type="OrthoDB" id="6544456at2"/>
<dbReference type="RefSeq" id="WP_090962122.1">
    <property type="nucleotide sequence ID" value="NZ_FOVG01000001.1"/>
</dbReference>
<evidence type="ECO:0000256" key="3">
    <source>
        <dbReference type="ARBA" id="ARBA00010181"/>
    </source>
</evidence>